<proteinExistence type="inferred from homology"/>
<evidence type="ECO:0000256" key="3">
    <source>
        <dbReference type="SAM" id="MobiDB-lite"/>
    </source>
</evidence>
<evidence type="ECO:0000313" key="5">
    <source>
        <dbReference type="EMBL" id="KAK7694989.1"/>
    </source>
</evidence>
<dbReference type="FunFam" id="1.10.10.10:FF:000070">
    <property type="entry name" value="26S proteasome non-ATPase regulatory subunit 12"/>
    <property type="match status" value="1"/>
</dbReference>
<protein>
    <recommendedName>
        <fullName evidence="4">PCI domain-containing protein</fullName>
    </recommendedName>
</protein>
<evidence type="ECO:0000259" key="4">
    <source>
        <dbReference type="PROSITE" id="PS50250"/>
    </source>
</evidence>
<evidence type="ECO:0000256" key="1">
    <source>
        <dbReference type="ARBA" id="ARBA00006397"/>
    </source>
</evidence>
<dbReference type="InterPro" id="IPR054559">
    <property type="entry name" value="PSMD12-CSN4-like_N"/>
</dbReference>
<dbReference type="PANTHER" id="PTHR10855:SF1">
    <property type="entry name" value="26S PROTEASOME NON-ATPASE REGULATORY SUBUNIT 12"/>
    <property type="match status" value="1"/>
</dbReference>
<feature type="domain" description="PCI" evidence="4">
    <location>
        <begin position="1177"/>
        <end position="1345"/>
    </location>
</feature>
<dbReference type="Pfam" id="PF01399">
    <property type="entry name" value="PCI"/>
    <property type="match status" value="1"/>
</dbReference>
<feature type="region of interest" description="Disordered" evidence="3">
    <location>
        <begin position="878"/>
        <end position="903"/>
    </location>
</feature>
<dbReference type="SMART" id="SM00088">
    <property type="entry name" value="PINT"/>
    <property type="match status" value="1"/>
</dbReference>
<feature type="compositionally biased region" description="Basic and acidic residues" evidence="3">
    <location>
        <begin position="695"/>
        <end position="704"/>
    </location>
</feature>
<comment type="similarity">
    <text evidence="1">Belongs to the proteasome subunit p55 family.</text>
</comment>
<accession>A0AAW0GYV4</accession>
<dbReference type="Gene3D" id="1.10.10.10">
    <property type="entry name" value="Winged helix-like DNA-binding domain superfamily/Winged helix DNA-binding domain"/>
    <property type="match status" value="1"/>
</dbReference>
<dbReference type="Gene3D" id="3.80.10.10">
    <property type="entry name" value="Ribonuclease Inhibitor"/>
    <property type="match status" value="1"/>
</dbReference>
<dbReference type="SUPFAM" id="SSF46785">
    <property type="entry name" value="Winged helix' DNA-binding domain"/>
    <property type="match status" value="1"/>
</dbReference>
<dbReference type="InterPro" id="IPR032675">
    <property type="entry name" value="LRR_dom_sf"/>
</dbReference>
<dbReference type="EMBL" id="JASBNA010000002">
    <property type="protein sequence ID" value="KAK7694989.1"/>
    <property type="molecule type" value="Genomic_DNA"/>
</dbReference>
<dbReference type="PROSITE" id="PS50250">
    <property type="entry name" value="PCI"/>
    <property type="match status" value="1"/>
</dbReference>
<dbReference type="Proteomes" id="UP001385951">
    <property type="component" value="Unassembled WGS sequence"/>
</dbReference>
<dbReference type="InterPro" id="IPR036390">
    <property type="entry name" value="WH_DNA-bd_sf"/>
</dbReference>
<dbReference type="InterPro" id="IPR000717">
    <property type="entry name" value="PCI_dom"/>
</dbReference>
<dbReference type="Pfam" id="PF22241">
    <property type="entry name" value="PSMD12-CSN4_N"/>
    <property type="match status" value="1"/>
</dbReference>
<dbReference type="InterPro" id="IPR036388">
    <property type="entry name" value="WH-like_DNA-bd_sf"/>
</dbReference>
<dbReference type="GO" id="GO:0005737">
    <property type="term" value="C:cytoplasm"/>
    <property type="evidence" value="ECO:0007669"/>
    <property type="project" value="TreeGrafter"/>
</dbReference>
<dbReference type="InterPro" id="IPR040134">
    <property type="entry name" value="PSMD12/CSN4"/>
</dbReference>
<evidence type="ECO:0000313" key="6">
    <source>
        <dbReference type="Proteomes" id="UP001385951"/>
    </source>
</evidence>
<evidence type="ECO:0000256" key="2">
    <source>
        <dbReference type="ARBA" id="ARBA00022942"/>
    </source>
</evidence>
<keyword evidence="6" id="KW-1185">Reference proteome</keyword>
<dbReference type="GO" id="GO:0008541">
    <property type="term" value="C:proteasome regulatory particle, lid subcomplex"/>
    <property type="evidence" value="ECO:0007669"/>
    <property type="project" value="TreeGrafter"/>
</dbReference>
<gene>
    <name evidence="5" type="ORF">QCA50_002177</name>
</gene>
<name>A0AAW0GYV4_9APHY</name>
<comment type="caution">
    <text evidence="5">The sequence shown here is derived from an EMBL/GenBank/DDBJ whole genome shotgun (WGS) entry which is preliminary data.</text>
</comment>
<reference evidence="5 6" key="1">
    <citation type="submission" date="2022-09" db="EMBL/GenBank/DDBJ databases">
        <authorList>
            <person name="Palmer J.M."/>
        </authorList>
    </citation>
    <scope>NUCLEOTIDE SEQUENCE [LARGE SCALE GENOMIC DNA]</scope>
    <source>
        <strain evidence="5 6">DSM 7382</strain>
    </source>
</reference>
<feature type="region of interest" description="Disordered" evidence="3">
    <location>
        <begin position="695"/>
        <end position="718"/>
    </location>
</feature>
<organism evidence="5 6">
    <name type="scientific">Cerrena zonata</name>
    <dbReference type="NCBI Taxonomy" id="2478898"/>
    <lineage>
        <taxon>Eukaryota</taxon>
        <taxon>Fungi</taxon>
        <taxon>Dikarya</taxon>
        <taxon>Basidiomycota</taxon>
        <taxon>Agaricomycotina</taxon>
        <taxon>Agaricomycetes</taxon>
        <taxon>Polyporales</taxon>
        <taxon>Cerrenaceae</taxon>
        <taxon>Cerrena</taxon>
    </lineage>
</organism>
<dbReference type="PANTHER" id="PTHR10855">
    <property type="entry name" value="26S PROTEASOME NON-ATPASE REGULATORY SUBUNIT 12/COP9 SIGNALOSOME COMPLEX SUBUNIT 4"/>
    <property type="match status" value="1"/>
</dbReference>
<sequence>MTSTSNLSRRSSLIDYISSLPKRTRLPSIRSRKSNASSINQSTGYTPYAVYQQAMAPIILKDADATAKLLEFILETPSGRRSLGRLARTCKAFQEPVLNVLWRDLDSFVPLLALFPNSLLRRARRPGLGLAKNPEPADWDRVLAYADRVRSIGYVEAHSNVAPSVFIVFEDFRPRDYILPNLTSLSWKAETQSGLERSLSYITPELESFTIEMGSKYPKMSDFLDKVVSKAQLSSFSFTLHSNMPDNFVDVLRPNKNLERLSLMAPGALSARVGQWTAGLPCLRSFALDLSNRTTTAVEGFFEDIAAGSGYSTPSSVGGDSGVFSGDEFDFSEIRKSAVRLTSDGPRYGAFANLQQISLTGDTSNVATFLKHITSPLSSIDLFIEDPPAKEDWQDLCNLVSDQFSHSLQSLRIGATSTSRFNELIRSTSRGGEVNLQHLSLEHFAFLPLLVRFEIDLPESVIFYNRDISHLARVCPRLEIVRLCPSAKFPPSFGPPYLTLEGIVPLTTECLRLHTLAVVVTAIEGTDETFRNLECSSQSLLRLHVGYSWIKDPLHTALLLSHIAPNLETVKWFSQTTRVGALEANAAAWQKVSDFLPSLQKMRRIERSLKPKPKIYVPPPKVDRAVQASVSTSSCGVSASPSYVDSEAQAMPTMASVEIDAVPQTCSIEIDATPELINEEIMAVPEVTETEVDVRPEVEEKSVETEIQTEDSDNTPPHAPILPIFSAVMPSLSGIVALPVKAVLIYTYYLALPLRFMFSFASLMPSLTSSSESSDSEDEPKTPVPGGIEDEADTYQSEKYMPPMNNTMPTMPSMPTSAVHDSPPENHLRADIPVDTTDTNEIVFDNASVFTFMPGPRKPKRLPKRASSHVYAVMSAHTHNATRQSDQKTNKSQHPPLTRPVNYPRYYDMADVKKQEKDYTKDVDALLPEAQSLAKSGKLQEALDKIFVLEKQSRNASDLQSTTRLVKEATQLCYNARNYTLLNNSIQTLSKKHGQLKAAIQAMVELAMGWLDELKKREGTEKWLELVETLRTVTEGKLFLETPRARVTLLLSKYHEELGKSSTSTSPSSKESLQTASDLLSDLQVETYSSMERREKTEFILEQMRLLITVARVKDSEKGVEGKKDAVSGGEQEWVKVRVGGRKVNEGFLDQKENEDLKLKYYDMMIQFALHQSSYLDAAKYYHKIWETPSIKEDEKARGREVLEHIVYYIVLAPHDNEQSDMLHRLFHNPALEKLELHYALVKCFTTPELMRWPGIERIYGEILRENTIFKDAKLWEDLHTRVIEHNIRIVSKYYTRIRLSRLTTLLDLTPQQTEETLCRLVVSGTIWARIDRPSGVVNFRSGRSAEDVMNDWSSDMQRLLSLVEKTWMGVNAAQAAQARTKVVAKA</sequence>
<feature type="region of interest" description="Disordered" evidence="3">
    <location>
        <begin position="767"/>
        <end position="790"/>
    </location>
</feature>
<keyword evidence="2" id="KW-0647">Proteasome</keyword>
<dbReference type="GO" id="GO:0005634">
    <property type="term" value="C:nucleus"/>
    <property type="evidence" value="ECO:0007669"/>
    <property type="project" value="UniProtKB-ARBA"/>
</dbReference>